<sequence>MKMLVIGVLAVIAIKYVTRPKLTNDELLYLNGGAMSRVNRGIRNNNPLNIKEGNNWQGESDTNIDPVFEEFEHPKYGFRAGAKLLRNYEKLYGLNSVRGIISKFAPSSENHTENYITFVAKELGVNSENTLNLWDDDLLARMLHAMSIMENGRHYSLSEAKKGVELA</sequence>
<dbReference type="EMBL" id="JAQLOI010000001">
    <property type="protein sequence ID" value="MDB1122841.1"/>
    <property type="molecule type" value="Genomic_DNA"/>
</dbReference>
<dbReference type="Proteomes" id="UP001210678">
    <property type="component" value="Unassembled WGS sequence"/>
</dbReference>
<gene>
    <name evidence="1" type="ORF">PGX00_03670</name>
</gene>
<comment type="caution">
    <text evidence="1">The sequence shown here is derived from an EMBL/GenBank/DDBJ whole genome shotgun (WGS) entry which is preliminary data.</text>
</comment>
<protein>
    <submittedName>
        <fullName evidence="1">Structural protein</fullName>
    </submittedName>
</protein>
<dbReference type="RefSeq" id="WP_272132988.1">
    <property type="nucleotide sequence ID" value="NZ_JAQLOI010000001.1"/>
</dbReference>
<name>A0ABT4YNP0_9VIBR</name>
<evidence type="ECO:0000313" key="1">
    <source>
        <dbReference type="EMBL" id="MDB1122841.1"/>
    </source>
</evidence>
<reference evidence="1 2" key="1">
    <citation type="submission" date="2023-01" db="EMBL/GenBank/DDBJ databases">
        <title>Vibrio sp. KJ40-1 sp.nov, isolated from marine algae.</title>
        <authorList>
            <person name="Butt M."/>
            <person name="Kim J.M.J."/>
            <person name="Jeon C.O.C."/>
        </authorList>
    </citation>
    <scope>NUCLEOTIDE SEQUENCE [LARGE SCALE GENOMIC DNA]</scope>
    <source>
        <strain evidence="1 2">KJ40-1</strain>
    </source>
</reference>
<organism evidence="1 2">
    <name type="scientific">Vibrio algarum</name>
    <dbReference type="NCBI Taxonomy" id="3020714"/>
    <lineage>
        <taxon>Bacteria</taxon>
        <taxon>Pseudomonadati</taxon>
        <taxon>Pseudomonadota</taxon>
        <taxon>Gammaproteobacteria</taxon>
        <taxon>Vibrionales</taxon>
        <taxon>Vibrionaceae</taxon>
        <taxon>Vibrio</taxon>
    </lineage>
</organism>
<accession>A0ABT4YNP0</accession>
<proteinExistence type="predicted"/>
<evidence type="ECO:0000313" key="2">
    <source>
        <dbReference type="Proteomes" id="UP001210678"/>
    </source>
</evidence>
<keyword evidence="2" id="KW-1185">Reference proteome</keyword>